<proteinExistence type="predicted"/>
<dbReference type="Pfam" id="PF25872">
    <property type="entry name" value="HTH_77"/>
    <property type="match status" value="1"/>
</dbReference>
<dbReference type="SUPFAM" id="SSF52540">
    <property type="entry name" value="P-loop containing nucleoside triphosphate hydrolases"/>
    <property type="match status" value="1"/>
</dbReference>
<dbReference type="PANTHER" id="PTHR47691">
    <property type="entry name" value="REGULATOR-RELATED"/>
    <property type="match status" value="1"/>
</dbReference>
<feature type="domain" description="DUF4062" evidence="1">
    <location>
        <begin position="23"/>
        <end position="102"/>
    </location>
</feature>
<evidence type="ECO:0000259" key="1">
    <source>
        <dbReference type="Pfam" id="PF13271"/>
    </source>
</evidence>
<dbReference type="SUPFAM" id="SSF48452">
    <property type="entry name" value="TPR-like"/>
    <property type="match status" value="1"/>
</dbReference>
<dbReference type="RefSeq" id="WP_172442320.1">
    <property type="nucleotide sequence ID" value="NZ_JACHXB010000003.1"/>
</dbReference>
<gene>
    <name evidence="4" type="ORF">SAMN06893097_102172</name>
</gene>
<dbReference type="PRINTS" id="PR00364">
    <property type="entry name" value="DISEASERSIST"/>
</dbReference>
<dbReference type="Gene3D" id="1.25.40.10">
    <property type="entry name" value="Tetratricopeptide repeat domain"/>
    <property type="match status" value="1"/>
</dbReference>
<dbReference type="InterPro" id="IPR049945">
    <property type="entry name" value="AAA_22"/>
</dbReference>
<dbReference type="Proteomes" id="UP000219514">
    <property type="component" value="Unassembled WGS sequence"/>
</dbReference>
<dbReference type="Gene3D" id="3.40.50.300">
    <property type="entry name" value="P-loop containing nucleotide triphosphate hydrolases"/>
    <property type="match status" value="1"/>
</dbReference>
<dbReference type="EMBL" id="OBDO01000002">
    <property type="protein sequence ID" value="SNX95476.1"/>
    <property type="molecule type" value="Genomic_DNA"/>
</dbReference>
<sequence>MAGPVPVTDDAPAPIATPDQRLRVFVSSTLEELAAERRAVRAAVTRMRLTPVLFELGARPHPPRDLYRAYLAQSAVFVGVYGERYGWVAPGMTVSGLEDEYDLSAGKPRLLYVRRTAPARDPRLAGLITRMQAEGGASTTPYDDPDQLAELVADDLAVLLTERFAAPRPQPPGLAAGWLPAPPTPLVDRTAELELLTGLLTDPAVRLVTLTGPGGTGKTRLALAAAERLVPDRDGVWWIDLAPLRDPAEVPVTVAAALGVTAEGRRPLLDLVAERLAGLRALLVVDNVEQVLDAAPAAAPLLARCPRTQLLVTSRAVLGLRGEHDVPLGPLAVPGPGEERPDQVRAAPAVALFTARAHRADPSFAVTDATAATVAEVVRRLDGLPLAVELAAARVRTLPPAVLLRRLDRALDLRGGDVDAPGRQRTLRETIAWSHDLLAEPERALLARLSVCAGGFTLDTAEAVGAVDDDLDVLETLSSLVSHSLVTPADAGAGEPRFRMLGLVRAFAVERLRERGEEEAARSRLAEHLAGFAREAGAALSGPGHRLWLARLEAEAADLQAALRWAVDGDHAELAVRLTAPLARWWWARGLLPDMAVLAERTAALPSAARLPPEAAGRLLWARAATRVALGRVAEARPLLERLVADARGHGDAWLLGHALNGLAMTLPPGDPDLAPTLDAAVAALQASGDTWSVAFAQLFRGAVAVLAGVPAEAARLHGEALEAARALGDDRLTATLCDQLALDALGTGDRAAARAALTDAAGLHRRLSDLEGLAYCLDGLAALALAEGDAPQAARLAGAAAATRSRTGVAVWPPLQPLARRLEDALTAALGPDEARRHRAAGAQLEPWTALDEGLAAVS</sequence>
<protein>
    <submittedName>
        <fullName evidence="4">Predicted ATPase</fullName>
    </submittedName>
</protein>
<evidence type="ECO:0000259" key="3">
    <source>
        <dbReference type="Pfam" id="PF25872"/>
    </source>
</evidence>
<dbReference type="InterPro" id="IPR025139">
    <property type="entry name" value="DUF4062"/>
</dbReference>
<evidence type="ECO:0000313" key="4">
    <source>
        <dbReference type="EMBL" id="SNX95476.1"/>
    </source>
</evidence>
<dbReference type="PANTHER" id="PTHR47691:SF3">
    <property type="entry name" value="HTH-TYPE TRANSCRIPTIONAL REGULATOR RV0890C-RELATED"/>
    <property type="match status" value="1"/>
</dbReference>
<evidence type="ECO:0000259" key="2">
    <source>
        <dbReference type="Pfam" id="PF13401"/>
    </source>
</evidence>
<reference evidence="4 5" key="1">
    <citation type="submission" date="2017-09" db="EMBL/GenBank/DDBJ databases">
        <authorList>
            <person name="Ehlers B."/>
            <person name="Leendertz F.H."/>
        </authorList>
    </citation>
    <scope>NUCLEOTIDE SEQUENCE [LARGE SCALE GENOMIC DNA]</scope>
    <source>
        <strain evidence="4 5">DSM 46844</strain>
    </source>
</reference>
<evidence type="ECO:0000313" key="5">
    <source>
        <dbReference type="Proteomes" id="UP000219514"/>
    </source>
</evidence>
<dbReference type="InterPro" id="IPR027417">
    <property type="entry name" value="P-loop_NTPase"/>
</dbReference>
<dbReference type="InterPro" id="IPR011990">
    <property type="entry name" value="TPR-like_helical_dom_sf"/>
</dbReference>
<name>A0A285EBL1_9ACTN</name>
<keyword evidence="5" id="KW-1185">Reference proteome</keyword>
<accession>A0A285EBL1</accession>
<dbReference type="AlphaFoldDB" id="A0A285EBL1"/>
<dbReference type="InterPro" id="IPR058852">
    <property type="entry name" value="HTH_77"/>
</dbReference>
<dbReference type="Pfam" id="PF13271">
    <property type="entry name" value="DUF4062"/>
    <property type="match status" value="1"/>
</dbReference>
<feature type="domain" description="Winged helix-turn-helix" evidence="3">
    <location>
        <begin position="438"/>
        <end position="513"/>
    </location>
</feature>
<feature type="domain" description="ORC1/DEAH AAA+ ATPase" evidence="2">
    <location>
        <begin position="207"/>
        <end position="291"/>
    </location>
</feature>
<dbReference type="Pfam" id="PF13401">
    <property type="entry name" value="AAA_22"/>
    <property type="match status" value="1"/>
</dbReference>
<dbReference type="GO" id="GO:0016887">
    <property type="term" value="F:ATP hydrolysis activity"/>
    <property type="evidence" value="ECO:0007669"/>
    <property type="project" value="InterPro"/>
</dbReference>
<organism evidence="4 5">
    <name type="scientific">Geodermatophilus sabuli</name>
    <dbReference type="NCBI Taxonomy" id="1564158"/>
    <lineage>
        <taxon>Bacteria</taxon>
        <taxon>Bacillati</taxon>
        <taxon>Actinomycetota</taxon>
        <taxon>Actinomycetes</taxon>
        <taxon>Geodermatophilales</taxon>
        <taxon>Geodermatophilaceae</taxon>
        <taxon>Geodermatophilus</taxon>
    </lineage>
</organism>